<accession>A0A1F5PKV3</accession>
<dbReference type="PANTHER" id="PTHR21028:SF2">
    <property type="entry name" value="CYTH DOMAIN-CONTAINING PROTEIN"/>
    <property type="match status" value="1"/>
</dbReference>
<dbReference type="Pfam" id="PF01928">
    <property type="entry name" value="CYTH"/>
    <property type="match status" value="1"/>
</dbReference>
<dbReference type="PANTHER" id="PTHR21028">
    <property type="entry name" value="SI:CH211-156B7.4"/>
    <property type="match status" value="1"/>
</dbReference>
<dbReference type="AlphaFoldDB" id="A0A1F5PKV3"/>
<evidence type="ECO:0000313" key="2">
    <source>
        <dbReference type="EMBL" id="OGE90568.1"/>
    </source>
</evidence>
<dbReference type="Gene3D" id="2.40.320.10">
    <property type="entry name" value="Hypothetical Protein Pfu-838710-001"/>
    <property type="match status" value="1"/>
</dbReference>
<dbReference type="SUPFAM" id="SSF55154">
    <property type="entry name" value="CYTH-like phosphatases"/>
    <property type="match status" value="1"/>
</dbReference>
<proteinExistence type="predicted"/>
<comment type="caution">
    <text evidence="2">The sequence shown here is derived from an EMBL/GenBank/DDBJ whole genome shotgun (WGS) entry which is preliminary data.</text>
</comment>
<dbReference type="Proteomes" id="UP000177682">
    <property type="component" value="Unassembled WGS sequence"/>
</dbReference>
<sequence>MDNIEIEVKFLEIDKPKLIEKLVSLGAKDLGEEKITEKIFHDPEGKWYAERKFGRIRTTSKGVTFTYKHVKERTATGTTEIEFKITEPDKVKAFLEAMGLVMDREQEKIRHKFTLADVIVDIDTWPRVPTYVELEGLSEEAIKSAAANLGFDWGKAVFGTADTVIREVYKIDLKAIRHFTFDFGNKS</sequence>
<reference evidence="2 3" key="1">
    <citation type="journal article" date="2016" name="Nat. Commun.">
        <title>Thousands of microbial genomes shed light on interconnected biogeochemical processes in an aquifer system.</title>
        <authorList>
            <person name="Anantharaman K."/>
            <person name="Brown C.T."/>
            <person name="Hug L.A."/>
            <person name="Sharon I."/>
            <person name="Castelle C.J."/>
            <person name="Probst A.J."/>
            <person name="Thomas B.C."/>
            <person name="Singh A."/>
            <person name="Wilkins M.J."/>
            <person name="Karaoz U."/>
            <person name="Brodie E.L."/>
            <person name="Williams K.H."/>
            <person name="Hubbard S.S."/>
            <person name="Banfield J.F."/>
        </authorList>
    </citation>
    <scope>NUCLEOTIDE SEQUENCE [LARGE SCALE GENOMIC DNA]</scope>
</reference>
<evidence type="ECO:0000313" key="3">
    <source>
        <dbReference type="Proteomes" id="UP000177682"/>
    </source>
</evidence>
<dbReference type="PROSITE" id="PS51707">
    <property type="entry name" value="CYTH"/>
    <property type="match status" value="1"/>
</dbReference>
<protein>
    <recommendedName>
        <fullName evidence="1">CYTH domain-containing protein</fullName>
    </recommendedName>
</protein>
<feature type="domain" description="CYTH" evidence="1">
    <location>
        <begin position="3"/>
        <end position="175"/>
    </location>
</feature>
<dbReference type="InterPro" id="IPR008173">
    <property type="entry name" value="Adenylyl_cyclase_CyaB"/>
</dbReference>
<gene>
    <name evidence="2" type="ORF">A3E29_02115</name>
</gene>
<dbReference type="InterPro" id="IPR033469">
    <property type="entry name" value="CYTH-like_dom_sf"/>
</dbReference>
<dbReference type="InterPro" id="IPR023577">
    <property type="entry name" value="CYTH_domain"/>
</dbReference>
<organism evidence="2 3">
    <name type="scientific">Candidatus Doudnabacteria bacterium RIFCSPHIGHO2_12_FULL_48_16</name>
    <dbReference type="NCBI Taxonomy" id="1817838"/>
    <lineage>
        <taxon>Bacteria</taxon>
        <taxon>Candidatus Doudnaibacteriota</taxon>
    </lineage>
</organism>
<evidence type="ECO:0000259" key="1">
    <source>
        <dbReference type="PROSITE" id="PS51707"/>
    </source>
</evidence>
<dbReference type="EMBL" id="MFEY01000005">
    <property type="protein sequence ID" value="OGE90568.1"/>
    <property type="molecule type" value="Genomic_DNA"/>
</dbReference>
<dbReference type="CDD" id="cd07890">
    <property type="entry name" value="CYTH-like_AC_IV-like"/>
    <property type="match status" value="1"/>
</dbReference>
<name>A0A1F5PKV3_9BACT</name>